<dbReference type="RefSeq" id="WP_123215771.1">
    <property type="nucleotide sequence ID" value="NZ_RJTM01000068.1"/>
</dbReference>
<keyword evidence="2" id="KW-0805">Transcription regulation</keyword>
<dbReference type="InterPro" id="IPR014327">
    <property type="entry name" value="RNA_pol_sigma70_bacteroid"/>
</dbReference>
<dbReference type="InterPro" id="IPR013324">
    <property type="entry name" value="RNA_pol_sigma_r3/r4-like"/>
</dbReference>
<dbReference type="Proteomes" id="UP000267469">
    <property type="component" value="Unassembled WGS sequence"/>
</dbReference>
<dbReference type="InterPro" id="IPR036388">
    <property type="entry name" value="WH-like_DNA-bd_sf"/>
</dbReference>
<proteinExistence type="inferred from homology"/>
<dbReference type="SUPFAM" id="SSF88946">
    <property type="entry name" value="Sigma2 domain of RNA polymerase sigma factors"/>
    <property type="match status" value="1"/>
</dbReference>
<dbReference type="InterPro" id="IPR000792">
    <property type="entry name" value="Tscrpt_reg_LuxR_C"/>
</dbReference>
<comment type="caution">
    <text evidence="6">The sequence shown here is derived from an EMBL/GenBank/DDBJ whole genome shotgun (WGS) entry which is preliminary data.</text>
</comment>
<accession>A0A3N0EJA3</accession>
<sequence length="195" mass="22776">MKRESAIISTYVEQIKASDEKAFNRLFGQLWEPLYNYAFSLLEDKALAKDMVQDVWMNFWERRREIENNNIKAYLYKAVRFRVFKELRDSRLKESHLEALKTIYKEDSAEDSVVPNPEETKELLDKKLAVLPDKCREVFKLSRLDGLKNKEIAEELGISESTVENHITRAFKLLKKRPAVPLSVLLAAVLGYFTT</sequence>
<comment type="similarity">
    <text evidence="1">Belongs to the sigma-70 factor family. ECF subfamily.</text>
</comment>
<dbReference type="OrthoDB" id="665981at2"/>
<dbReference type="PRINTS" id="PR00038">
    <property type="entry name" value="HTHLUXR"/>
</dbReference>
<keyword evidence="3" id="KW-0731">Sigma factor</keyword>
<dbReference type="CDD" id="cd06171">
    <property type="entry name" value="Sigma70_r4"/>
    <property type="match status" value="1"/>
</dbReference>
<evidence type="ECO:0000256" key="3">
    <source>
        <dbReference type="ARBA" id="ARBA00023082"/>
    </source>
</evidence>
<gene>
    <name evidence="6" type="ORF">ED312_09500</name>
</gene>
<feature type="domain" description="HTH luxR-type" evidence="5">
    <location>
        <begin position="128"/>
        <end position="186"/>
    </location>
</feature>
<dbReference type="PANTHER" id="PTHR43133">
    <property type="entry name" value="RNA POLYMERASE ECF-TYPE SIGMA FACTO"/>
    <property type="match status" value="1"/>
</dbReference>
<dbReference type="NCBIfam" id="TIGR02937">
    <property type="entry name" value="sigma70-ECF"/>
    <property type="match status" value="1"/>
</dbReference>
<dbReference type="AlphaFoldDB" id="A0A3N0EJA3"/>
<dbReference type="Gene3D" id="1.10.1740.10">
    <property type="match status" value="1"/>
</dbReference>
<evidence type="ECO:0000256" key="1">
    <source>
        <dbReference type="ARBA" id="ARBA00010641"/>
    </source>
</evidence>
<dbReference type="GO" id="GO:0003677">
    <property type="term" value="F:DNA binding"/>
    <property type="evidence" value="ECO:0007669"/>
    <property type="project" value="InterPro"/>
</dbReference>
<dbReference type="InterPro" id="IPR007627">
    <property type="entry name" value="RNA_pol_sigma70_r2"/>
</dbReference>
<evidence type="ECO:0000313" key="6">
    <source>
        <dbReference type="EMBL" id="RNL87854.1"/>
    </source>
</evidence>
<dbReference type="GO" id="GO:0006352">
    <property type="term" value="P:DNA-templated transcription initiation"/>
    <property type="evidence" value="ECO:0007669"/>
    <property type="project" value="InterPro"/>
</dbReference>
<dbReference type="Pfam" id="PF08281">
    <property type="entry name" value="Sigma70_r4_2"/>
    <property type="match status" value="1"/>
</dbReference>
<protein>
    <submittedName>
        <fullName evidence="6">RNA polymerase sigma-70 factor</fullName>
    </submittedName>
</protein>
<keyword evidence="4" id="KW-0804">Transcription</keyword>
<evidence type="ECO:0000256" key="2">
    <source>
        <dbReference type="ARBA" id="ARBA00023015"/>
    </source>
</evidence>
<dbReference type="PANTHER" id="PTHR43133:SF46">
    <property type="entry name" value="RNA POLYMERASE SIGMA-70 FACTOR ECF SUBFAMILY"/>
    <property type="match status" value="1"/>
</dbReference>
<keyword evidence="7" id="KW-1185">Reference proteome</keyword>
<dbReference type="InterPro" id="IPR014284">
    <property type="entry name" value="RNA_pol_sigma-70_dom"/>
</dbReference>
<organism evidence="6 7">
    <name type="scientific">Sinomicrobium pectinilyticum</name>
    <dbReference type="NCBI Taxonomy" id="1084421"/>
    <lineage>
        <taxon>Bacteria</taxon>
        <taxon>Pseudomonadati</taxon>
        <taxon>Bacteroidota</taxon>
        <taxon>Flavobacteriia</taxon>
        <taxon>Flavobacteriales</taxon>
        <taxon>Flavobacteriaceae</taxon>
        <taxon>Sinomicrobium</taxon>
    </lineage>
</organism>
<evidence type="ECO:0000256" key="4">
    <source>
        <dbReference type="ARBA" id="ARBA00023163"/>
    </source>
</evidence>
<evidence type="ECO:0000313" key="7">
    <source>
        <dbReference type="Proteomes" id="UP000267469"/>
    </source>
</evidence>
<name>A0A3N0EJA3_SINP1</name>
<evidence type="ECO:0000259" key="5">
    <source>
        <dbReference type="SMART" id="SM00421"/>
    </source>
</evidence>
<dbReference type="SUPFAM" id="SSF88659">
    <property type="entry name" value="Sigma3 and sigma4 domains of RNA polymerase sigma factors"/>
    <property type="match status" value="1"/>
</dbReference>
<dbReference type="EMBL" id="RJTM01000068">
    <property type="protein sequence ID" value="RNL87854.1"/>
    <property type="molecule type" value="Genomic_DNA"/>
</dbReference>
<dbReference type="SMART" id="SM00421">
    <property type="entry name" value="HTH_LUXR"/>
    <property type="match status" value="1"/>
</dbReference>
<reference evidence="6 7" key="1">
    <citation type="submission" date="2018-10" db="EMBL/GenBank/DDBJ databases">
        <title>Sinomicrobium pectinilyticum sp. nov., a pectinase-producing bacterium isolated from alkaline and saline soil, and emended description of the genus Sinomicrobium.</title>
        <authorList>
            <person name="Cheng B."/>
            <person name="Li C."/>
            <person name="Lai Q."/>
            <person name="Du M."/>
            <person name="Shao Z."/>
            <person name="Xu P."/>
            <person name="Yang C."/>
        </authorList>
    </citation>
    <scope>NUCLEOTIDE SEQUENCE [LARGE SCALE GENOMIC DNA]</scope>
    <source>
        <strain evidence="6 7">5DNS001</strain>
    </source>
</reference>
<dbReference type="GO" id="GO:0016987">
    <property type="term" value="F:sigma factor activity"/>
    <property type="evidence" value="ECO:0007669"/>
    <property type="project" value="UniProtKB-KW"/>
</dbReference>
<dbReference type="Pfam" id="PF04542">
    <property type="entry name" value="Sigma70_r2"/>
    <property type="match status" value="1"/>
</dbReference>
<dbReference type="InterPro" id="IPR013325">
    <property type="entry name" value="RNA_pol_sigma_r2"/>
</dbReference>
<dbReference type="NCBIfam" id="TIGR02985">
    <property type="entry name" value="Sig70_bacteroi1"/>
    <property type="match status" value="1"/>
</dbReference>
<dbReference type="InterPro" id="IPR013249">
    <property type="entry name" value="RNA_pol_sigma70_r4_t2"/>
</dbReference>
<dbReference type="InterPro" id="IPR039425">
    <property type="entry name" value="RNA_pol_sigma-70-like"/>
</dbReference>
<dbReference type="Gene3D" id="1.10.10.10">
    <property type="entry name" value="Winged helix-like DNA-binding domain superfamily/Winged helix DNA-binding domain"/>
    <property type="match status" value="1"/>
</dbReference>